<dbReference type="Proteomes" id="UP000678499">
    <property type="component" value="Unassembled WGS sequence"/>
</dbReference>
<dbReference type="Gene3D" id="3.40.630.10">
    <property type="entry name" value="Zn peptidases"/>
    <property type="match status" value="1"/>
</dbReference>
<keyword evidence="4" id="KW-0238">DNA-binding</keyword>
<feature type="region of interest" description="Disordered" evidence="8">
    <location>
        <begin position="184"/>
        <end position="239"/>
    </location>
</feature>
<dbReference type="PANTHER" id="PTHR12414:SF8">
    <property type="entry name" value="TRANSCRIPTION FACTOR GLIAL CELLS MISSING-RELATED"/>
    <property type="match status" value="1"/>
</dbReference>
<dbReference type="Pfam" id="PF00246">
    <property type="entry name" value="Peptidase_M14"/>
    <property type="match status" value="1"/>
</dbReference>
<dbReference type="SUPFAM" id="SSF90073">
    <property type="entry name" value="GCM domain"/>
    <property type="match status" value="1"/>
</dbReference>
<dbReference type="PANTHER" id="PTHR12414">
    <property type="entry name" value="GLIAL CELLS MISSING RELATED/GLIDE"/>
    <property type="match status" value="1"/>
</dbReference>
<dbReference type="InterPro" id="IPR039791">
    <property type="entry name" value="GCM"/>
</dbReference>
<dbReference type="GO" id="GO:0004181">
    <property type="term" value="F:metallocarboxypeptidase activity"/>
    <property type="evidence" value="ECO:0007669"/>
    <property type="project" value="InterPro"/>
</dbReference>
<evidence type="ECO:0000256" key="1">
    <source>
        <dbReference type="ARBA" id="ARBA00005988"/>
    </source>
</evidence>
<keyword evidence="6" id="KW-0539">Nucleus</keyword>
<evidence type="ECO:0000256" key="6">
    <source>
        <dbReference type="ARBA" id="ARBA00023242"/>
    </source>
</evidence>
<evidence type="ECO:0000256" key="5">
    <source>
        <dbReference type="ARBA" id="ARBA00023163"/>
    </source>
</evidence>
<evidence type="ECO:0000256" key="4">
    <source>
        <dbReference type="ARBA" id="ARBA00023125"/>
    </source>
</evidence>
<dbReference type="PROSITE" id="PS52035">
    <property type="entry name" value="PEPTIDASE_M14"/>
    <property type="match status" value="1"/>
</dbReference>
<feature type="domain" description="Peptidase M14" evidence="10">
    <location>
        <begin position="416"/>
        <end position="521"/>
    </location>
</feature>
<dbReference type="OrthoDB" id="6241117at2759"/>
<keyword evidence="5" id="KW-0804">Transcription</keyword>
<gene>
    <name evidence="11" type="ORF">NMOB1V02_LOCUS10886</name>
</gene>
<evidence type="ECO:0000256" key="8">
    <source>
        <dbReference type="SAM" id="MobiDB-lite"/>
    </source>
</evidence>
<accession>A0A7R9GJA1</accession>
<feature type="domain" description="GCM" evidence="9">
    <location>
        <begin position="53"/>
        <end position="203"/>
    </location>
</feature>
<organism evidence="11">
    <name type="scientific">Notodromas monacha</name>
    <dbReference type="NCBI Taxonomy" id="399045"/>
    <lineage>
        <taxon>Eukaryota</taxon>
        <taxon>Metazoa</taxon>
        <taxon>Ecdysozoa</taxon>
        <taxon>Arthropoda</taxon>
        <taxon>Crustacea</taxon>
        <taxon>Oligostraca</taxon>
        <taxon>Ostracoda</taxon>
        <taxon>Podocopa</taxon>
        <taxon>Podocopida</taxon>
        <taxon>Cypridocopina</taxon>
        <taxon>Cypridoidea</taxon>
        <taxon>Cyprididae</taxon>
        <taxon>Notodromas</taxon>
    </lineage>
</organism>
<dbReference type="GO" id="GO:0000978">
    <property type="term" value="F:RNA polymerase II cis-regulatory region sequence-specific DNA binding"/>
    <property type="evidence" value="ECO:0007669"/>
    <property type="project" value="TreeGrafter"/>
</dbReference>
<dbReference type="Gene3D" id="2.20.25.670">
    <property type="entry name" value="GCM domain, large subdomain"/>
    <property type="match status" value="1"/>
</dbReference>
<dbReference type="EMBL" id="OA887164">
    <property type="protein sequence ID" value="CAD7283270.1"/>
    <property type="molecule type" value="Genomic_DNA"/>
</dbReference>
<reference evidence="11" key="1">
    <citation type="submission" date="2020-11" db="EMBL/GenBank/DDBJ databases">
        <authorList>
            <person name="Tran Van P."/>
        </authorList>
    </citation>
    <scope>NUCLEOTIDE SEQUENCE</scope>
</reference>
<keyword evidence="3" id="KW-0805">Transcription regulation</keyword>
<dbReference type="Gene3D" id="3.30.70.3530">
    <property type="entry name" value="GCM motif"/>
    <property type="match status" value="1"/>
</dbReference>
<keyword evidence="2" id="KW-0217">Developmental protein</keyword>
<dbReference type="PROSITE" id="PS50807">
    <property type="entry name" value="GCM"/>
    <property type="match status" value="1"/>
</dbReference>
<dbReference type="InterPro" id="IPR003902">
    <property type="entry name" value="Tscrpt_reg_GCM"/>
</dbReference>
<dbReference type="InterPro" id="IPR043021">
    <property type="entry name" value="GCM_small"/>
</dbReference>
<dbReference type="GO" id="GO:0008270">
    <property type="term" value="F:zinc ion binding"/>
    <property type="evidence" value="ECO:0007669"/>
    <property type="project" value="InterPro"/>
</dbReference>
<dbReference type="EMBL" id="CAJPEX010005127">
    <property type="protein sequence ID" value="CAG0923422.1"/>
    <property type="molecule type" value="Genomic_DNA"/>
</dbReference>
<feature type="region of interest" description="Disordered" evidence="8">
    <location>
        <begin position="488"/>
        <end position="508"/>
    </location>
</feature>
<dbReference type="SUPFAM" id="SSF53187">
    <property type="entry name" value="Zn-dependent exopeptidases"/>
    <property type="match status" value="1"/>
</dbReference>
<sequence length="521" mass="58853">MPTDGMCRTWNPADTNPAPQHHHHHHAEPPPPPQHHHHHHQQQQPQPQLHQPHDWDINDTNIPPITRFDTWCEWPDGHCRLAYPPDSDAARRHASGWAMRNTNNHNVHILKKSCLGVLVCAKRCDVHLRPAICDKARRKQRGKPCPTPGCGGRLDVLPCRGHCGYPVTHFWRHTDHGVFFQAKGVHDHPRPEPKATAEVRRSLSGSTTSLRRGRPAPATSTSPSSSSSTTTSPLMFSGNGNIKLEKMESAHEQQPLHQSPVQNPVMAPITTPPHAVAEFFASNPYTVTEQDSLSSSAYLGEYIHPPEDYCWQQPQQQLQPPQQPILEMSCTVLQPEYGVHQQHPPHEEYGYQWTETDSVHLYSMDDNRMMTVPANAADLHEGYYVQPQQDLSQQQLQEQSPFLLDYGYYSVPPEYGPDVQVQPETRAVIQMMSMHPFVLSANLHNGALVANYPFDKSRSGRPKEYTSTPDDDTFRALALAYSRHHPKMADDSFPGCDEDDKEFQKNDGITNGAKWYSVRGG</sequence>
<comment type="caution">
    <text evidence="7">Lacks conserved residue(s) required for the propagation of feature annotation.</text>
</comment>
<dbReference type="AlphaFoldDB" id="A0A7R9GJA1"/>
<feature type="compositionally biased region" description="Low complexity" evidence="8">
    <location>
        <begin position="202"/>
        <end position="233"/>
    </location>
</feature>
<evidence type="ECO:0000313" key="12">
    <source>
        <dbReference type="Proteomes" id="UP000678499"/>
    </source>
</evidence>
<evidence type="ECO:0000256" key="3">
    <source>
        <dbReference type="ARBA" id="ARBA00023015"/>
    </source>
</evidence>
<dbReference type="GO" id="GO:0005634">
    <property type="term" value="C:nucleus"/>
    <property type="evidence" value="ECO:0007669"/>
    <property type="project" value="TreeGrafter"/>
</dbReference>
<dbReference type="GO" id="GO:0006508">
    <property type="term" value="P:proteolysis"/>
    <property type="evidence" value="ECO:0007669"/>
    <property type="project" value="InterPro"/>
</dbReference>
<keyword evidence="12" id="KW-1185">Reference proteome</keyword>
<dbReference type="GO" id="GO:0001228">
    <property type="term" value="F:DNA-binding transcription activator activity, RNA polymerase II-specific"/>
    <property type="evidence" value="ECO:0007669"/>
    <property type="project" value="InterPro"/>
</dbReference>
<dbReference type="Pfam" id="PF03615">
    <property type="entry name" value="GCM"/>
    <property type="match status" value="1"/>
</dbReference>
<dbReference type="InterPro" id="IPR036115">
    <property type="entry name" value="GCM_dom_sf"/>
</dbReference>
<comment type="similarity">
    <text evidence="1 7">Belongs to the peptidase M14 family.</text>
</comment>
<evidence type="ECO:0000256" key="7">
    <source>
        <dbReference type="PROSITE-ProRule" id="PRU01379"/>
    </source>
</evidence>
<evidence type="ECO:0000259" key="9">
    <source>
        <dbReference type="PROSITE" id="PS50807"/>
    </source>
</evidence>
<evidence type="ECO:0008006" key="13">
    <source>
        <dbReference type="Google" id="ProtNLM"/>
    </source>
</evidence>
<evidence type="ECO:0000313" key="11">
    <source>
        <dbReference type="EMBL" id="CAD7283270.1"/>
    </source>
</evidence>
<evidence type="ECO:0000256" key="2">
    <source>
        <dbReference type="ARBA" id="ARBA00022473"/>
    </source>
</evidence>
<evidence type="ECO:0000259" key="10">
    <source>
        <dbReference type="PROSITE" id="PS52035"/>
    </source>
</evidence>
<feature type="region of interest" description="Disordered" evidence="8">
    <location>
        <begin position="1"/>
        <end position="60"/>
    </location>
</feature>
<name>A0A7R9GJA1_9CRUS</name>
<proteinExistence type="inferred from homology"/>
<feature type="compositionally biased region" description="Basic and acidic residues" evidence="8">
    <location>
        <begin position="184"/>
        <end position="201"/>
    </location>
</feature>
<dbReference type="InterPro" id="IPR043020">
    <property type="entry name" value="GCM_large"/>
</dbReference>
<protein>
    <recommendedName>
        <fullName evidence="13">GCM domain-containing protein</fullName>
    </recommendedName>
</protein>
<dbReference type="InterPro" id="IPR000834">
    <property type="entry name" value="Peptidase_M14"/>
</dbReference>
<dbReference type="GO" id="GO:0042063">
    <property type="term" value="P:gliogenesis"/>
    <property type="evidence" value="ECO:0007669"/>
    <property type="project" value="TreeGrafter"/>
</dbReference>